<protein>
    <submittedName>
        <fullName evidence="1">Uncharacterized protein</fullName>
    </submittedName>
</protein>
<dbReference type="AlphaFoldDB" id="A0A1J4K9E1"/>
<proteinExistence type="predicted"/>
<reference evidence="1" key="1">
    <citation type="submission" date="2016-10" db="EMBL/GenBank/DDBJ databases">
        <authorList>
            <person name="Benchimol M."/>
            <person name="Almeida L.G."/>
            <person name="Vasconcelos A.T."/>
            <person name="Perreira-Neves A."/>
            <person name="Rosa I.A."/>
            <person name="Tasca T."/>
            <person name="Bogo M.R."/>
            <person name="de Souza W."/>
        </authorList>
    </citation>
    <scope>NUCLEOTIDE SEQUENCE [LARGE SCALE GENOMIC DNA]</scope>
    <source>
        <strain evidence="1">K</strain>
    </source>
</reference>
<dbReference type="VEuPathDB" id="TrichDB:TRFO_23787"/>
<gene>
    <name evidence="1" type="ORF">TRFO_23787</name>
</gene>
<dbReference type="RefSeq" id="XP_068360979.1">
    <property type="nucleotide sequence ID" value="XM_068503366.1"/>
</dbReference>
<dbReference type="Proteomes" id="UP000179807">
    <property type="component" value="Unassembled WGS sequence"/>
</dbReference>
<sequence length="102" mass="12645">MTWHTSKLIHSHLIHARVAHHLWRHHRRNSISEAGHLLLHLLLHLRHHLRHLVLSTLELEKRIVRLLRIRFRVKFLLRCSINGRHIFQFNRKNRTFLNFYRI</sequence>
<comment type="caution">
    <text evidence="1">The sequence shown here is derived from an EMBL/GenBank/DDBJ whole genome shotgun (WGS) entry which is preliminary data.</text>
</comment>
<dbReference type="EMBL" id="MLAK01000684">
    <property type="protein sequence ID" value="OHT07843.1"/>
    <property type="molecule type" value="Genomic_DNA"/>
</dbReference>
<evidence type="ECO:0000313" key="1">
    <source>
        <dbReference type="EMBL" id="OHT07843.1"/>
    </source>
</evidence>
<organism evidence="1 2">
    <name type="scientific">Tritrichomonas foetus</name>
    <dbReference type="NCBI Taxonomy" id="1144522"/>
    <lineage>
        <taxon>Eukaryota</taxon>
        <taxon>Metamonada</taxon>
        <taxon>Parabasalia</taxon>
        <taxon>Tritrichomonadida</taxon>
        <taxon>Tritrichomonadidae</taxon>
        <taxon>Tritrichomonas</taxon>
    </lineage>
</organism>
<name>A0A1J4K9E1_9EUKA</name>
<dbReference type="GeneID" id="94838070"/>
<accession>A0A1J4K9E1</accession>
<evidence type="ECO:0000313" key="2">
    <source>
        <dbReference type="Proteomes" id="UP000179807"/>
    </source>
</evidence>
<keyword evidence="2" id="KW-1185">Reference proteome</keyword>